<dbReference type="AlphaFoldDB" id="A0AAV2HF78"/>
<sequence length="545" mass="59768">METVADVVKHWAVAEPDAEVLTFVNKHGRLCVYTPSRIYTEAGRFASRLLQFGFSRGDVIANGIPNSPERLVTDMGIILSGCVTVNCQVFERDGADFWNTANLAGCKGVIVSTRSTDPAFRLFQPLLPQPDQTSGCAEVTTHLASGLRKVVLCSRDDTDNTSLLRSLQSSDEEIFVSQIDPDDLAVLFATSGTSGFCKLVPRTHAEILRAGRSFKGGKDVKYFSDRPFGWMGGFPFDYLAHCSHRVLQDKYSGEQALISRDLWTVISREKCTGAAILPLTLLELIEDFKDTKPEFKLPFIVTGGQSIKKNLSAALGLLTDNIVVSYSSSEVAMVCVGNITATDQFNDFYSGKPSPGIEILIVDEQGRKLGPNQEGEIYIKSPFMMTNYYPPQPISSIFSPDGFFKTGDRGLLTEADHLYCYGRAGEVISQGAVLVYTSWPEGILGKCPDVSDAIVVNMPDTSGEDRLIACVVPRPGSGLTKAKLLHFYQSSFMSMPSSSQPPTSPSVFCRPEISDILFFEQFPETQTGKVSTRDLKSIVRQRLAL</sequence>
<gene>
    <name evidence="2" type="ORF">GSLYS_00005484001</name>
</gene>
<dbReference type="InterPro" id="IPR042099">
    <property type="entry name" value="ANL_N_sf"/>
</dbReference>
<evidence type="ECO:0000313" key="2">
    <source>
        <dbReference type="EMBL" id="CAL1531389.1"/>
    </source>
</evidence>
<organism evidence="2 3">
    <name type="scientific">Lymnaea stagnalis</name>
    <name type="common">Great pond snail</name>
    <name type="synonym">Helix stagnalis</name>
    <dbReference type="NCBI Taxonomy" id="6523"/>
    <lineage>
        <taxon>Eukaryota</taxon>
        <taxon>Metazoa</taxon>
        <taxon>Spiralia</taxon>
        <taxon>Lophotrochozoa</taxon>
        <taxon>Mollusca</taxon>
        <taxon>Gastropoda</taxon>
        <taxon>Heterobranchia</taxon>
        <taxon>Euthyneura</taxon>
        <taxon>Panpulmonata</taxon>
        <taxon>Hygrophila</taxon>
        <taxon>Lymnaeoidea</taxon>
        <taxon>Lymnaeidae</taxon>
        <taxon>Lymnaea</taxon>
    </lineage>
</organism>
<dbReference type="EMBL" id="CAXITT010000087">
    <property type="protein sequence ID" value="CAL1531389.1"/>
    <property type="molecule type" value="Genomic_DNA"/>
</dbReference>
<evidence type="ECO:0000259" key="1">
    <source>
        <dbReference type="Pfam" id="PF00501"/>
    </source>
</evidence>
<evidence type="ECO:0000313" key="3">
    <source>
        <dbReference type="Proteomes" id="UP001497497"/>
    </source>
</evidence>
<reference evidence="2 3" key="1">
    <citation type="submission" date="2024-04" db="EMBL/GenBank/DDBJ databases">
        <authorList>
            <consortium name="Genoscope - CEA"/>
            <person name="William W."/>
        </authorList>
    </citation>
    <scope>NUCLEOTIDE SEQUENCE [LARGE SCALE GENOMIC DNA]</scope>
</reference>
<dbReference type="CDD" id="cd04433">
    <property type="entry name" value="AFD_class_I"/>
    <property type="match status" value="1"/>
</dbReference>
<feature type="domain" description="AMP-dependent synthetase/ligase" evidence="1">
    <location>
        <begin position="9"/>
        <end position="389"/>
    </location>
</feature>
<dbReference type="InterPro" id="IPR000873">
    <property type="entry name" value="AMP-dep_synth/lig_dom"/>
</dbReference>
<dbReference type="Gene3D" id="3.40.50.12780">
    <property type="entry name" value="N-terminal domain of ligase-like"/>
    <property type="match status" value="1"/>
</dbReference>
<dbReference type="Gene3D" id="3.30.300.30">
    <property type="match status" value="1"/>
</dbReference>
<name>A0AAV2HF78_LYMST</name>
<dbReference type="PANTHER" id="PTHR42814">
    <property type="entry name" value="AMP-BINDING DOMAIN-CONTAINING PROTEIN"/>
    <property type="match status" value="1"/>
</dbReference>
<dbReference type="SUPFAM" id="SSF56801">
    <property type="entry name" value="Acetyl-CoA synthetase-like"/>
    <property type="match status" value="1"/>
</dbReference>
<dbReference type="Pfam" id="PF00501">
    <property type="entry name" value="AMP-binding"/>
    <property type="match status" value="1"/>
</dbReference>
<protein>
    <recommendedName>
        <fullName evidence="1">AMP-dependent synthetase/ligase domain-containing protein</fullName>
    </recommendedName>
</protein>
<accession>A0AAV2HF78</accession>
<dbReference type="PANTHER" id="PTHR42814:SF3">
    <property type="entry name" value="BETA-N-ACETYLHEXOSAMINIDASE"/>
    <property type="match status" value="1"/>
</dbReference>
<comment type="caution">
    <text evidence="2">The sequence shown here is derived from an EMBL/GenBank/DDBJ whole genome shotgun (WGS) entry which is preliminary data.</text>
</comment>
<keyword evidence="3" id="KW-1185">Reference proteome</keyword>
<proteinExistence type="predicted"/>
<dbReference type="Proteomes" id="UP001497497">
    <property type="component" value="Unassembled WGS sequence"/>
</dbReference>
<dbReference type="InterPro" id="IPR045851">
    <property type="entry name" value="AMP-bd_C_sf"/>
</dbReference>